<accession>A0A840NIT6</accession>
<dbReference type="EC" id="2.3.1.-" evidence="2"/>
<gene>
    <name evidence="2" type="ORF">BJ969_001275</name>
</gene>
<dbReference type="Pfam" id="PF00583">
    <property type="entry name" value="Acetyltransf_1"/>
    <property type="match status" value="1"/>
</dbReference>
<feature type="domain" description="N-acetyltransferase" evidence="1">
    <location>
        <begin position="1"/>
        <end position="169"/>
    </location>
</feature>
<sequence>MLLRRELASDAEAVRAVHRDAFATAEGTAPVEVGLVDALRADAGWIPALSIVAVEPGGEVVGHVVATRGHVGDRPALGLGPLGVLRRAQRRGVGSALMHAVLAAADARDEPLVALLGHTEYYPRFGFVPSTDLGITPPDPEWAAHFQVRALTEHTPEITGTFDYALPFREL</sequence>
<evidence type="ECO:0000259" key="1">
    <source>
        <dbReference type="PROSITE" id="PS51186"/>
    </source>
</evidence>
<keyword evidence="2" id="KW-0808">Transferase</keyword>
<dbReference type="InterPro" id="IPR000182">
    <property type="entry name" value="GNAT_dom"/>
</dbReference>
<keyword evidence="2" id="KW-0012">Acyltransferase</keyword>
<dbReference type="AlphaFoldDB" id="A0A840NIT6"/>
<keyword evidence="3" id="KW-1185">Reference proteome</keyword>
<name>A0A840NIT6_9PSEU</name>
<dbReference type="Proteomes" id="UP000580474">
    <property type="component" value="Unassembled WGS sequence"/>
</dbReference>
<comment type="caution">
    <text evidence="2">The sequence shown here is derived from an EMBL/GenBank/DDBJ whole genome shotgun (WGS) entry which is preliminary data.</text>
</comment>
<dbReference type="PROSITE" id="PS51186">
    <property type="entry name" value="GNAT"/>
    <property type="match status" value="1"/>
</dbReference>
<dbReference type="Gene3D" id="3.40.630.30">
    <property type="match status" value="1"/>
</dbReference>
<evidence type="ECO:0000313" key="2">
    <source>
        <dbReference type="EMBL" id="MBB5068187.1"/>
    </source>
</evidence>
<dbReference type="EMBL" id="JACHIV010000001">
    <property type="protein sequence ID" value="MBB5068187.1"/>
    <property type="molecule type" value="Genomic_DNA"/>
</dbReference>
<protein>
    <submittedName>
        <fullName evidence="2">Putative acetyltransferase</fullName>
        <ecNumber evidence="2">2.3.1.-</ecNumber>
    </submittedName>
</protein>
<reference evidence="2 3" key="1">
    <citation type="submission" date="2020-08" db="EMBL/GenBank/DDBJ databases">
        <title>Sequencing the genomes of 1000 actinobacteria strains.</title>
        <authorList>
            <person name="Klenk H.-P."/>
        </authorList>
    </citation>
    <scope>NUCLEOTIDE SEQUENCE [LARGE SCALE GENOMIC DNA]</scope>
    <source>
        <strain evidence="2 3">DSM 45582</strain>
    </source>
</reference>
<dbReference type="RefSeq" id="WP_184477922.1">
    <property type="nucleotide sequence ID" value="NZ_JACHIV010000001.1"/>
</dbReference>
<dbReference type="CDD" id="cd04301">
    <property type="entry name" value="NAT_SF"/>
    <property type="match status" value="1"/>
</dbReference>
<dbReference type="SUPFAM" id="SSF55729">
    <property type="entry name" value="Acyl-CoA N-acyltransferases (Nat)"/>
    <property type="match status" value="1"/>
</dbReference>
<evidence type="ECO:0000313" key="3">
    <source>
        <dbReference type="Proteomes" id="UP000580474"/>
    </source>
</evidence>
<organism evidence="2 3">
    <name type="scientific">Saccharopolyspora gloriosae</name>
    <dbReference type="NCBI Taxonomy" id="455344"/>
    <lineage>
        <taxon>Bacteria</taxon>
        <taxon>Bacillati</taxon>
        <taxon>Actinomycetota</taxon>
        <taxon>Actinomycetes</taxon>
        <taxon>Pseudonocardiales</taxon>
        <taxon>Pseudonocardiaceae</taxon>
        <taxon>Saccharopolyspora</taxon>
    </lineage>
</organism>
<dbReference type="GO" id="GO:0016747">
    <property type="term" value="F:acyltransferase activity, transferring groups other than amino-acyl groups"/>
    <property type="evidence" value="ECO:0007669"/>
    <property type="project" value="InterPro"/>
</dbReference>
<proteinExistence type="predicted"/>
<dbReference type="InterPro" id="IPR016181">
    <property type="entry name" value="Acyl_CoA_acyltransferase"/>
</dbReference>